<dbReference type="NCBIfam" id="TIGR02206">
    <property type="entry name" value="intg_mem_TP0381"/>
    <property type="match status" value="1"/>
</dbReference>
<feature type="transmembrane region" description="Helical" evidence="1">
    <location>
        <begin position="78"/>
        <end position="98"/>
    </location>
</feature>
<keyword evidence="1" id="KW-0812">Transmembrane</keyword>
<name>A0A163EJ41_9BACL</name>
<feature type="transmembrane region" description="Helical" evidence="1">
    <location>
        <begin position="135"/>
        <end position="154"/>
    </location>
</feature>
<comment type="caution">
    <text evidence="2">The sequence shown here is derived from an EMBL/GenBank/DDBJ whole genome shotgun (WGS) entry which is preliminary data.</text>
</comment>
<reference evidence="2" key="1">
    <citation type="journal article" date="2016" name="Genome Announc.">
        <title>Draft genomes of two strains of Paenibacillus glucanolyticus with capability to degrade lignocellulose.</title>
        <authorList>
            <person name="Mathews S.L."/>
            <person name="Pawlak J."/>
            <person name="Grunden A.M."/>
        </authorList>
    </citation>
    <scope>NUCLEOTIDE SEQUENCE [LARGE SCALE GENOMIC DNA]</scope>
    <source>
        <strain evidence="2">SLM1</strain>
    </source>
</reference>
<evidence type="ECO:0000313" key="2">
    <source>
        <dbReference type="EMBL" id="KZS43834.1"/>
    </source>
</evidence>
<dbReference type="EMBL" id="LWMH01000002">
    <property type="protein sequence ID" value="KZS43834.1"/>
    <property type="molecule type" value="Genomic_DNA"/>
</dbReference>
<protein>
    <recommendedName>
        <fullName evidence="4">ABC transporter permease</fullName>
    </recommendedName>
</protein>
<feature type="transmembrane region" description="Helical" evidence="1">
    <location>
        <begin position="53"/>
        <end position="72"/>
    </location>
</feature>
<feature type="transmembrane region" description="Helical" evidence="1">
    <location>
        <begin position="211"/>
        <end position="234"/>
    </location>
</feature>
<proteinExistence type="predicted"/>
<dbReference type="OrthoDB" id="9813172at2"/>
<dbReference type="RefSeq" id="WP_082834427.1">
    <property type="nucleotide sequence ID" value="NZ_CP147845.1"/>
</dbReference>
<evidence type="ECO:0000256" key="1">
    <source>
        <dbReference type="SAM" id="Phobius"/>
    </source>
</evidence>
<keyword evidence="1" id="KW-0472">Membrane</keyword>
<organism evidence="2 3">
    <name type="scientific">Paenibacillus glucanolyticus</name>
    <dbReference type="NCBI Taxonomy" id="59843"/>
    <lineage>
        <taxon>Bacteria</taxon>
        <taxon>Bacillati</taxon>
        <taxon>Bacillota</taxon>
        <taxon>Bacilli</taxon>
        <taxon>Bacillales</taxon>
        <taxon>Paenibacillaceae</taxon>
        <taxon>Paenibacillus</taxon>
    </lineage>
</organism>
<accession>A0A163EJ41</accession>
<feature type="transmembrane region" description="Helical" evidence="1">
    <location>
        <begin position="105"/>
        <end position="123"/>
    </location>
</feature>
<evidence type="ECO:0000313" key="3">
    <source>
        <dbReference type="Proteomes" id="UP000076796"/>
    </source>
</evidence>
<evidence type="ECO:0008006" key="4">
    <source>
        <dbReference type="Google" id="ProtNLM"/>
    </source>
</evidence>
<dbReference type="AlphaFoldDB" id="A0A163EJ41"/>
<dbReference type="GeneID" id="97554615"/>
<dbReference type="Pfam" id="PF14808">
    <property type="entry name" value="TMEM164"/>
    <property type="match status" value="1"/>
</dbReference>
<keyword evidence="3" id="KW-1185">Reference proteome</keyword>
<gene>
    <name evidence="2" type="ORF">AWU65_27520</name>
</gene>
<dbReference type="InterPro" id="IPR011737">
    <property type="entry name" value="CHP02206_TP0381"/>
</dbReference>
<sequence length="256" mass="28973">MESLFDPSYPKAFAAFSTEHWIAIVILIALAALLYLFRSVIVSTTALQKTVKWSLLAALSLPEASLHLWYVLTGIWDPATSLPLELCSLTLFLSIAILLTDERRLYPLVYFAGIGGALQAILTPNLDYPFPHFRFFHFFTVHTAIILTALYMTWVRGYRPTWKSIGWTMVFLNVSAVLVGLVNWAVGSNYMFLMRKPETASLLDLLGPHPLYIMVEEFIALVLFILMYVVFFVIPDHIKRSRRHGREEIPGSSAGS</sequence>
<dbReference type="Proteomes" id="UP000076796">
    <property type="component" value="Unassembled WGS sequence"/>
</dbReference>
<keyword evidence="1" id="KW-1133">Transmembrane helix</keyword>
<feature type="transmembrane region" description="Helical" evidence="1">
    <location>
        <begin position="166"/>
        <end position="186"/>
    </location>
</feature>
<feature type="transmembrane region" description="Helical" evidence="1">
    <location>
        <begin position="20"/>
        <end position="41"/>
    </location>
</feature>